<sequence length="40" mass="4496">MKIDGHNIAGKFYPVYEKNQSTIGKPIKVRTAHPEHSVCT</sequence>
<dbReference type="EMBL" id="SRRZ01000031">
    <property type="protein sequence ID" value="NQE34404.1"/>
    <property type="molecule type" value="Genomic_DNA"/>
</dbReference>
<organism evidence="1 2">
    <name type="scientific">Microcoleus asticus IPMA8</name>
    <dbReference type="NCBI Taxonomy" id="2563858"/>
    <lineage>
        <taxon>Bacteria</taxon>
        <taxon>Bacillati</taxon>
        <taxon>Cyanobacteriota</taxon>
        <taxon>Cyanophyceae</taxon>
        <taxon>Oscillatoriophycideae</taxon>
        <taxon>Oscillatoriales</taxon>
        <taxon>Microcoleaceae</taxon>
        <taxon>Microcoleus</taxon>
        <taxon>Microcoleus asticus</taxon>
    </lineage>
</organism>
<evidence type="ECO:0000313" key="1">
    <source>
        <dbReference type="EMBL" id="NQE34404.1"/>
    </source>
</evidence>
<name>A0ABX2CVI5_9CYAN</name>
<evidence type="ECO:0000313" key="2">
    <source>
        <dbReference type="Proteomes" id="UP000702425"/>
    </source>
</evidence>
<proteinExistence type="predicted"/>
<protein>
    <submittedName>
        <fullName evidence="1">Uncharacterized protein</fullName>
    </submittedName>
</protein>
<gene>
    <name evidence="1" type="ORF">E5S67_02130</name>
</gene>
<dbReference type="Proteomes" id="UP000702425">
    <property type="component" value="Unassembled WGS sequence"/>
</dbReference>
<keyword evidence="2" id="KW-1185">Reference proteome</keyword>
<accession>A0ABX2CVI5</accession>
<comment type="caution">
    <text evidence="1">The sequence shown here is derived from an EMBL/GenBank/DDBJ whole genome shotgun (WGS) entry which is preliminary data.</text>
</comment>
<reference evidence="1 2" key="1">
    <citation type="journal article" date="2020" name="Sci. Rep.">
        <title>A novel cyanobacterial geosmin producer, revising GeoA distribution and dispersion patterns in Bacteria.</title>
        <authorList>
            <person name="Churro C."/>
            <person name="Semedo-Aguiar A.P."/>
            <person name="Silva A.D."/>
            <person name="Pereira-Leal J.B."/>
            <person name="Leite R.B."/>
        </authorList>
    </citation>
    <scope>NUCLEOTIDE SEQUENCE [LARGE SCALE GENOMIC DNA]</scope>
    <source>
        <strain evidence="1 2">IPMA8</strain>
    </source>
</reference>